<proteinExistence type="predicted"/>
<keyword evidence="9 13" id="KW-0472">Membrane</keyword>
<feature type="transmembrane region" description="Helical" evidence="13">
    <location>
        <begin position="222"/>
        <end position="239"/>
    </location>
</feature>
<dbReference type="PROSITE" id="PS00518">
    <property type="entry name" value="ZF_RING_1"/>
    <property type="match status" value="1"/>
</dbReference>
<dbReference type="AlphaFoldDB" id="A0A1I7UC93"/>
<organism evidence="15 16">
    <name type="scientific">Caenorhabditis tropicalis</name>
    <dbReference type="NCBI Taxonomy" id="1561998"/>
    <lineage>
        <taxon>Eukaryota</taxon>
        <taxon>Metazoa</taxon>
        <taxon>Ecdysozoa</taxon>
        <taxon>Nematoda</taxon>
        <taxon>Chromadorea</taxon>
        <taxon>Rhabditida</taxon>
        <taxon>Rhabditina</taxon>
        <taxon>Rhabditomorpha</taxon>
        <taxon>Rhabditoidea</taxon>
        <taxon>Rhabditidae</taxon>
        <taxon>Peloderinae</taxon>
        <taxon>Caenorhabditis</taxon>
    </lineage>
</organism>
<evidence type="ECO:0000256" key="11">
    <source>
        <dbReference type="ARBA" id="ARBA00031107"/>
    </source>
</evidence>
<evidence type="ECO:0000256" key="3">
    <source>
        <dbReference type="ARBA" id="ARBA00022692"/>
    </source>
</evidence>
<evidence type="ECO:0000259" key="14">
    <source>
        <dbReference type="PROSITE" id="PS50089"/>
    </source>
</evidence>
<evidence type="ECO:0000313" key="15">
    <source>
        <dbReference type="Proteomes" id="UP000095282"/>
    </source>
</evidence>
<dbReference type="STRING" id="1561998.A0A1I7UC93"/>
<dbReference type="InterPro" id="IPR013083">
    <property type="entry name" value="Znf_RING/FYVE/PHD"/>
</dbReference>
<dbReference type="Pfam" id="PF13445">
    <property type="entry name" value="zf-RING_UBOX"/>
    <property type="match status" value="1"/>
</dbReference>
<feature type="transmembrane region" description="Helical" evidence="13">
    <location>
        <begin position="44"/>
        <end position="65"/>
    </location>
</feature>
<keyword evidence="5 12" id="KW-0863">Zinc-finger</keyword>
<dbReference type="PANTHER" id="PTHR22894">
    <property type="entry name" value="RING-TYPE DOMAIN-CONTAINING PROTEIN"/>
    <property type="match status" value="1"/>
</dbReference>
<sequence length="283" mass="33071">MEESPVTIASGSEIPSISDENHTVFESLDPEEGWMFPADADVKLAVQITLAIVIVLVVKVLYDYWKRLRNVHRRRIRNGEEDEQYRANTQRRMDEALRQGSHQCPICLGEASFAVLTDCGHIFCCQCIILYWQQSKAIVSPCDCAMCRSTFFLLLPVRWPSPGESDELDDQIHENNMRLDDYNRRFSIERPIYDFIRDIPILIPYLVRNFFNNDIFTVMHQVRFIFVITCAIIYFFVPFDIFPETVFGMIGFIDDCIIAFILIGGTFRWLRIYMARRGRAHQD</sequence>
<evidence type="ECO:0000256" key="5">
    <source>
        <dbReference type="ARBA" id="ARBA00022771"/>
    </source>
</evidence>
<dbReference type="eggNOG" id="KOG2164">
    <property type="taxonomic scope" value="Eukaryota"/>
</dbReference>
<dbReference type="PANTHER" id="PTHR22894:SF5">
    <property type="entry name" value="RING-TYPE DOMAIN-CONTAINING PROTEIN"/>
    <property type="match status" value="1"/>
</dbReference>
<evidence type="ECO:0000256" key="6">
    <source>
        <dbReference type="ARBA" id="ARBA00022824"/>
    </source>
</evidence>
<evidence type="ECO:0000313" key="16">
    <source>
        <dbReference type="WBParaSite" id="Csp11.Scaffold629.g7875.t1"/>
    </source>
</evidence>
<evidence type="ECO:0000256" key="2">
    <source>
        <dbReference type="ARBA" id="ARBA00014068"/>
    </source>
</evidence>
<evidence type="ECO:0000256" key="12">
    <source>
        <dbReference type="PROSITE-ProRule" id="PRU00175"/>
    </source>
</evidence>
<dbReference type="UniPathway" id="UPA00143"/>
<dbReference type="GO" id="GO:0008270">
    <property type="term" value="F:zinc ion binding"/>
    <property type="evidence" value="ECO:0007669"/>
    <property type="project" value="UniProtKB-KW"/>
</dbReference>
<dbReference type="InterPro" id="IPR027370">
    <property type="entry name" value="Znf-RING_euk"/>
</dbReference>
<evidence type="ECO:0000256" key="8">
    <source>
        <dbReference type="ARBA" id="ARBA00022989"/>
    </source>
</evidence>
<dbReference type="GO" id="GO:0061630">
    <property type="term" value="F:ubiquitin protein ligase activity"/>
    <property type="evidence" value="ECO:0007669"/>
    <property type="project" value="InterPro"/>
</dbReference>
<dbReference type="SUPFAM" id="SSF57850">
    <property type="entry name" value="RING/U-box"/>
    <property type="match status" value="1"/>
</dbReference>
<evidence type="ECO:0000256" key="7">
    <source>
        <dbReference type="ARBA" id="ARBA00022833"/>
    </source>
</evidence>
<dbReference type="CDD" id="cd16553">
    <property type="entry name" value="RING-HC_RNF170"/>
    <property type="match status" value="1"/>
</dbReference>
<keyword evidence="3 13" id="KW-0812">Transmembrane</keyword>
<dbReference type="InterPro" id="IPR038896">
    <property type="entry name" value="RNF170"/>
</dbReference>
<reference evidence="16" key="1">
    <citation type="submission" date="2016-11" db="UniProtKB">
        <authorList>
            <consortium name="WormBaseParasite"/>
        </authorList>
    </citation>
    <scope>IDENTIFICATION</scope>
</reference>
<dbReference type="GO" id="GO:0005789">
    <property type="term" value="C:endoplasmic reticulum membrane"/>
    <property type="evidence" value="ECO:0007669"/>
    <property type="project" value="UniProtKB-SubCell"/>
</dbReference>
<keyword evidence="7" id="KW-0862">Zinc</keyword>
<name>A0A1I7UC93_9PELO</name>
<evidence type="ECO:0000256" key="9">
    <source>
        <dbReference type="ARBA" id="ARBA00023136"/>
    </source>
</evidence>
<dbReference type="Gene3D" id="3.30.40.10">
    <property type="entry name" value="Zinc/RING finger domain, C3HC4 (zinc finger)"/>
    <property type="match status" value="1"/>
</dbReference>
<dbReference type="SMART" id="SM00184">
    <property type="entry name" value="RING"/>
    <property type="match status" value="1"/>
</dbReference>
<evidence type="ECO:0000256" key="13">
    <source>
        <dbReference type="SAM" id="Phobius"/>
    </source>
</evidence>
<keyword evidence="15" id="KW-1185">Reference proteome</keyword>
<keyword evidence="4" id="KW-0479">Metal-binding</keyword>
<dbReference type="InterPro" id="IPR001841">
    <property type="entry name" value="Znf_RING"/>
</dbReference>
<dbReference type="InterPro" id="IPR010652">
    <property type="entry name" value="DUF1232"/>
</dbReference>
<dbReference type="Proteomes" id="UP000095282">
    <property type="component" value="Unplaced"/>
</dbReference>
<evidence type="ECO:0000256" key="10">
    <source>
        <dbReference type="ARBA" id="ARBA00030110"/>
    </source>
</evidence>
<comment type="subcellular location">
    <subcellularLocation>
        <location evidence="1">Endoplasmic reticulum membrane</location>
        <topology evidence="1">Multi-pass membrane protein</topology>
    </subcellularLocation>
</comment>
<dbReference type="InterPro" id="IPR017907">
    <property type="entry name" value="Znf_RING_CS"/>
</dbReference>
<dbReference type="PROSITE" id="PS50089">
    <property type="entry name" value="ZF_RING_2"/>
    <property type="match status" value="1"/>
</dbReference>
<evidence type="ECO:0000256" key="1">
    <source>
        <dbReference type="ARBA" id="ARBA00004477"/>
    </source>
</evidence>
<protein>
    <recommendedName>
        <fullName evidence="2">E3 ubiquitin-protein ligase RNF170</fullName>
    </recommendedName>
    <alternativeName>
        <fullName evidence="11">RING finger protein 170</fullName>
    </alternativeName>
    <alternativeName>
        <fullName evidence="10">RING-type E3 ubiquitin transferase RNF170</fullName>
    </alternativeName>
</protein>
<evidence type="ECO:0000256" key="4">
    <source>
        <dbReference type="ARBA" id="ARBA00022723"/>
    </source>
</evidence>
<keyword evidence="8 13" id="KW-1133">Transmembrane helix</keyword>
<feature type="domain" description="RING-type" evidence="14">
    <location>
        <begin position="104"/>
        <end position="148"/>
    </location>
</feature>
<dbReference type="WBParaSite" id="Csp11.Scaffold629.g7875.t1">
    <property type="protein sequence ID" value="Csp11.Scaffold629.g7875.t1"/>
    <property type="gene ID" value="Csp11.Scaffold629.g7875"/>
</dbReference>
<dbReference type="Pfam" id="PF06803">
    <property type="entry name" value="DUF1232"/>
    <property type="match status" value="1"/>
</dbReference>
<keyword evidence="6" id="KW-0256">Endoplasmic reticulum</keyword>
<feature type="transmembrane region" description="Helical" evidence="13">
    <location>
        <begin position="245"/>
        <end position="270"/>
    </location>
</feature>
<dbReference type="GO" id="GO:0016567">
    <property type="term" value="P:protein ubiquitination"/>
    <property type="evidence" value="ECO:0007669"/>
    <property type="project" value="UniProtKB-UniPathway"/>
</dbReference>
<accession>A0A1I7UC93</accession>